<dbReference type="Proteomes" id="UP000008206">
    <property type="component" value="Chromosome"/>
</dbReference>
<dbReference type="Pfam" id="PF10719">
    <property type="entry name" value="ComFB"/>
    <property type="match status" value="1"/>
</dbReference>
<dbReference type="eggNOG" id="ENOG5032TXZ">
    <property type="taxonomic scope" value="Bacteria"/>
</dbReference>
<evidence type="ECO:0000313" key="1">
    <source>
        <dbReference type="EMBL" id="ADN16448.1"/>
    </source>
</evidence>
<dbReference type="EMBL" id="CP002198">
    <property type="protein sequence ID" value="ADN16448.1"/>
    <property type="molecule type" value="Genomic_DNA"/>
</dbReference>
<dbReference type="HOGENOM" id="CLU_120860_0_0_3"/>
<proteinExistence type="predicted"/>
<gene>
    <name evidence="1" type="ordered locus">Cyan7822_4538</name>
</gene>
<keyword evidence="2" id="KW-1185">Reference proteome</keyword>
<dbReference type="InterPro" id="IPR019657">
    <property type="entry name" value="ComFB"/>
</dbReference>
<dbReference type="KEGG" id="cyj:Cyan7822_4538"/>
<name>E0UCY3_GLOV7</name>
<dbReference type="AlphaFoldDB" id="E0UCY3"/>
<dbReference type="STRING" id="497965.Cyan7822_4538"/>
<reference evidence="2" key="1">
    <citation type="journal article" date="2011" name="MBio">
        <title>Novel metabolic attributes of the genus Cyanothece, comprising a group of unicellular nitrogen-fixing Cyanobacteria.</title>
        <authorList>
            <person name="Bandyopadhyay A."/>
            <person name="Elvitigala T."/>
            <person name="Welsh E."/>
            <person name="Stockel J."/>
            <person name="Liberton M."/>
            <person name="Min H."/>
            <person name="Sherman L.A."/>
            <person name="Pakrasi H.B."/>
        </authorList>
    </citation>
    <scope>NUCLEOTIDE SEQUENCE [LARGE SCALE GENOMIC DNA]</scope>
    <source>
        <strain evidence="2">PCC 7822</strain>
    </source>
</reference>
<accession>E0UCY3</accession>
<sequence>MNNLSQTEEPQAVNQSCIHINVMEVLVQQEIEKQLRDYSCRLKPYLNRVEVATFALNRLPALYASTIDGKNYQIALGKKYQQQITLAVRRAIAAVERDPLRTSKPIVSEAHIQYQKAKKALQELQLFLQQKGLLAQSSISCKNLVMVVHYALKKVSWSQRLKSQGHKY</sequence>
<dbReference type="RefSeq" id="WP_013324495.1">
    <property type="nucleotide sequence ID" value="NC_014501.1"/>
</dbReference>
<dbReference type="OrthoDB" id="424065at2"/>
<evidence type="ECO:0000313" key="2">
    <source>
        <dbReference type="Proteomes" id="UP000008206"/>
    </source>
</evidence>
<protein>
    <submittedName>
        <fullName evidence="1">Late competence development protein ComFB</fullName>
    </submittedName>
</protein>
<organism evidence="1 2">
    <name type="scientific">Gloeothece verrucosa (strain PCC 7822)</name>
    <name type="common">Cyanothece sp. (strain PCC 7822)</name>
    <dbReference type="NCBI Taxonomy" id="497965"/>
    <lineage>
        <taxon>Bacteria</taxon>
        <taxon>Bacillati</taxon>
        <taxon>Cyanobacteriota</taxon>
        <taxon>Cyanophyceae</taxon>
        <taxon>Oscillatoriophycideae</taxon>
        <taxon>Chroococcales</taxon>
        <taxon>Aphanothecaceae</taxon>
        <taxon>Gloeothece</taxon>
        <taxon>Gloeothece verrucosa</taxon>
    </lineage>
</organism>